<dbReference type="CDD" id="cd18809">
    <property type="entry name" value="SF1_C_RecD"/>
    <property type="match status" value="1"/>
</dbReference>
<accession>A0A8S3XMY8</accession>
<dbReference type="PANTHER" id="PTHR47642:SF5">
    <property type="entry name" value="ATP-DEPENDENT DNA HELICASE"/>
    <property type="match status" value="1"/>
</dbReference>
<comment type="caution">
    <text evidence="1">The sequence shown here is derived from an EMBL/GenBank/DDBJ whole genome shotgun (WGS) entry which is preliminary data.</text>
</comment>
<dbReference type="PANTHER" id="PTHR47642">
    <property type="entry name" value="ATP-DEPENDENT DNA HELICASE"/>
    <property type="match status" value="1"/>
</dbReference>
<dbReference type="OrthoDB" id="416437at2759"/>
<proteinExistence type="predicted"/>
<gene>
    <name evidence="1" type="ORF">PAPOLLO_LOCUS17888</name>
</gene>
<reference evidence="1" key="1">
    <citation type="submission" date="2021-04" db="EMBL/GenBank/DDBJ databases">
        <authorList>
            <person name="Tunstrom K."/>
        </authorList>
    </citation>
    <scope>NUCLEOTIDE SEQUENCE</scope>
</reference>
<dbReference type="Proteomes" id="UP000691718">
    <property type="component" value="Unassembled WGS sequence"/>
</dbReference>
<evidence type="ECO:0000313" key="2">
    <source>
        <dbReference type="Proteomes" id="UP000691718"/>
    </source>
</evidence>
<sequence length="289" mass="32462">MRQRNDSEFIDLLNSLRVGELTTAQLELLCERRHVPINGEFADGVAVRIFPTVRQVDDYNDKITKENAKLHRTYLINAVDESREVATYGRKPPENVIPKDVNNCGGLLPSIRISVESRVMLRRNISVSEGLVNGAMGIIKKIKWPALRRDQLEDGELPEAVYVKFDDETIGRRLKDSNGCVPIPPSSTTLQAVRGYGDVERRMLPLILSWAVTVHKLQGTTLERAVIDLGKKNFAKGQIYVALSRVKSLEGIALSDLDANKLLNKPHDDKSLKEMTRLRNLSSDNEDHA</sequence>
<name>A0A8S3XMY8_PARAO</name>
<dbReference type="AlphaFoldDB" id="A0A8S3XMY8"/>
<protein>
    <submittedName>
        <fullName evidence="1">(apollo) hypothetical protein</fullName>
    </submittedName>
</protein>
<dbReference type="InterPro" id="IPR051055">
    <property type="entry name" value="PIF1_helicase"/>
</dbReference>
<dbReference type="EMBL" id="CAJQZP010001151">
    <property type="protein sequence ID" value="CAG5023202.1"/>
    <property type="molecule type" value="Genomic_DNA"/>
</dbReference>
<keyword evidence="2" id="KW-1185">Reference proteome</keyword>
<organism evidence="1 2">
    <name type="scientific">Parnassius apollo</name>
    <name type="common">Apollo butterfly</name>
    <name type="synonym">Papilio apollo</name>
    <dbReference type="NCBI Taxonomy" id="110799"/>
    <lineage>
        <taxon>Eukaryota</taxon>
        <taxon>Metazoa</taxon>
        <taxon>Ecdysozoa</taxon>
        <taxon>Arthropoda</taxon>
        <taxon>Hexapoda</taxon>
        <taxon>Insecta</taxon>
        <taxon>Pterygota</taxon>
        <taxon>Neoptera</taxon>
        <taxon>Endopterygota</taxon>
        <taxon>Lepidoptera</taxon>
        <taxon>Glossata</taxon>
        <taxon>Ditrysia</taxon>
        <taxon>Papilionoidea</taxon>
        <taxon>Papilionidae</taxon>
        <taxon>Parnassiinae</taxon>
        <taxon>Parnassini</taxon>
        <taxon>Parnassius</taxon>
        <taxon>Parnassius</taxon>
    </lineage>
</organism>
<evidence type="ECO:0000313" key="1">
    <source>
        <dbReference type="EMBL" id="CAG5023202.1"/>
    </source>
</evidence>